<evidence type="ECO:0000313" key="3">
    <source>
        <dbReference type="Proteomes" id="UP000323317"/>
    </source>
</evidence>
<protein>
    <submittedName>
        <fullName evidence="2">Uncharacterized protein</fullName>
    </submittedName>
</protein>
<reference evidence="2 3" key="1">
    <citation type="submission" date="2019-08" db="EMBL/GenBank/DDBJ databases">
        <title>Bacillus genomes from the desert of Cuatro Cienegas, Coahuila.</title>
        <authorList>
            <person name="Olmedo-Alvarez G."/>
        </authorList>
    </citation>
    <scope>NUCLEOTIDE SEQUENCE [LARGE SCALE GENOMIC DNA]</scope>
    <source>
        <strain evidence="2 3">CH40_1T</strain>
    </source>
</reference>
<dbReference type="RefSeq" id="WP_148948730.1">
    <property type="nucleotide sequence ID" value="NZ_VTEH01000027.1"/>
</dbReference>
<evidence type="ECO:0000313" key="2">
    <source>
        <dbReference type="EMBL" id="TYR72732.1"/>
    </source>
</evidence>
<sequence length="70" mass="8429">MSQEKRRVINADKVLIRANEVIILDENDKRRRHYDDVAGADEGRRHKRDRDDVGGQDDRRDDKRRGWSWI</sequence>
<dbReference type="AlphaFoldDB" id="A0A5D4K679"/>
<organism evidence="2 3">
    <name type="scientific">Rossellomorea vietnamensis</name>
    <dbReference type="NCBI Taxonomy" id="218284"/>
    <lineage>
        <taxon>Bacteria</taxon>
        <taxon>Bacillati</taxon>
        <taxon>Bacillota</taxon>
        <taxon>Bacilli</taxon>
        <taxon>Bacillales</taxon>
        <taxon>Bacillaceae</taxon>
        <taxon>Rossellomorea</taxon>
    </lineage>
</organism>
<proteinExistence type="predicted"/>
<feature type="region of interest" description="Disordered" evidence="1">
    <location>
        <begin position="33"/>
        <end position="70"/>
    </location>
</feature>
<accession>A0A5D4K679</accession>
<evidence type="ECO:0000256" key="1">
    <source>
        <dbReference type="SAM" id="MobiDB-lite"/>
    </source>
</evidence>
<gene>
    <name evidence="2" type="ORF">FZC79_21580</name>
</gene>
<dbReference type="EMBL" id="VTEH01000027">
    <property type="protein sequence ID" value="TYR72732.1"/>
    <property type="molecule type" value="Genomic_DNA"/>
</dbReference>
<name>A0A5D4K679_9BACI</name>
<dbReference type="Proteomes" id="UP000323317">
    <property type="component" value="Unassembled WGS sequence"/>
</dbReference>
<comment type="caution">
    <text evidence="2">The sequence shown here is derived from an EMBL/GenBank/DDBJ whole genome shotgun (WGS) entry which is preliminary data.</text>
</comment>